<dbReference type="AlphaFoldDB" id="A0A0N5D4A9"/>
<evidence type="ECO:0000313" key="3">
    <source>
        <dbReference type="WBParaSite" id="TCLT_0000779901-mRNA-1"/>
    </source>
</evidence>
<evidence type="ECO:0000313" key="1">
    <source>
        <dbReference type="EMBL" id="VDN05281.1"/>
    </source>
</evidence>
<keyword evidence="2" id="KW-1185">Reference proteome</keyword>
<reference evidence="1 2" key="2">
    <citation type="submission" date="2018-11" db="EMBL/GenBank/DDBJ databases">
        <authorList>
            <consortium name="Pathogen Informatics"/>
        </authorList>
    </citation>
    <scope>NUCLEOTIDE SEQUENCE [LARGE SCALE GENOMIC DNA]</scope>
</reference>
<accession>A0A0N5D4A9</accession>
<name>A0A0N5D4A9_THECL</name>
<proteinExistence type="predicted"/>
<gene>
    <name evidence="1" type="ORF">TCLT_LOCUS7788</name>
</gene>
<sequence>MSLLEPMDLARNLADSNIISNFEHVSLPKSSNDDEKMKYLLCQRFLPNAIKHCTKEQLEIRFVTLCQEYLTDCQPYLNFLIPNQEAESALRAIADTYSSSVGLTYYHWGVNGIPYYPINEEGTVSNGAHGMVLIIFVDYGSWGGGYSNNFDVRDYWRMNSKAGGNWYEGLYGYGTGWNVPIMQNFGAEGGGGTQIHIPIKEEDFGKPLRATNGYFVGPYAGVADSTAVDWLNGRVTKQNGFASPYTGVNVYSGSSVGFPSINSVVKNLARKTKIHNLAQILAQVNTSAHHALN</sequence>
<dbReference type="WBParaSite" id="TCLT_0000779901-mRNA-1">
    <property type="protein sequence ID" value="TCLT_0000779901-mRNA-1"/>
    <property type="gene ID" value="TCLT_0000779901"/>
</dbReference>
<evidence type="ECO:0000313" key="2">
    <source>
        <dbReference type="Proteomes" id="UP000276776"/>
    </source>
</evidence>
<organism evidence="3">
    <name type="scientific">Thelazia callipaeda</name>
    <name type="common">Oriental eyeworm</name>
    <name type="synonym">Parasitic nematode</name>
    <dbReference type="NCBI Taxonomy" id="103827"/>
    <lineage>
        <taxon>Eukaryota</taxon>
        <taxon>Metazoa</taxon>
        <taxon>Ecdysozoa</taxon>
        <taxon>Nematoda</taxon>
        <taxon>Chromadorea</taxon>
        <taxon>Rhabditida</taxon>
        <taxon>Spirurina</taxon>
        <taxon>Spiruromorpha</taxon>
        <taxon>Thelazioidea</taxon>
        <taxon>Thelaziidae</taxon>
        <taxon>Thelazia</taxon>
    </lineage>
</organism>
<dbReference type="EMBL" id="UYYF01004545">
    <property type="protein sequence ID" value="VDN05281.1"/>
    <property type="molecule type" value="Genomic_DNA"/>
</dbReference>
<dbReference type="Proteomes" id="UP000276776">
    <property type="component" value="Unassembled WGS sequence"/>
</dbReference>
<dbReference type="OrthoDB" id="5795637at2759"/>
<protein>
    <submittedName>
        <fullName evidence="3">Pept_C1 domain-containing protein</fullName>
    </submittedName>
</protein>
<reference evidence="3" key="1">
    <citation type="submission" date="2017-02" db="UniProtKB">
        <authorList>
            <consortium name="WormBaseParasite"/>
        </authorList>
    </citation>
    <scope>IDENTIFICATION</scope>
</reference>
<dbReference type="OMA" id="NIGIRDY"/>